<feature type="transmembrane region" description="Helical" evidence="11">
    <location>
        <begin position="752"/>
        <end position="772"/>
    </location>
</feature>
<dbReference type="InterPro" id="IPR034001">
    <property type="entry name" value="ABCG_PDR_1"/>
</dbReference>
<feature type="transmembrane region" description="Helical" evidence="11">
    <location>
        <begin position="722"/>
        <end position="740"/>
    </location>
</feature>
<dbReference type="GO" id="GO:0016020">
    <property type="term" value="C:membrane"/>
    <property type="evidence" value="ECO:0007669"/>
    <property type="project" value="UniProtKB-SubCell"/>
</dbReference>
<keyword evidence="6" id="KW-0067">ATP-binding</keyword>
<dbReference type="SUPFAM" id="SSF52540">
    <property type="entry name" value="P-loop containing nucleoside triphosphate hydrolases"/>
    <property type="match status" value="2"/>
</dbReference>
<keyword evidence="4 11" id="KW-0812">Transmembrane</keyword>
<evidence type="ECO:0000256" key="2">
    <source>
        <dbReference type="ARBA" id="ARBA00006012"/>
    </source>
</evidence>
<dbReference type="InterPro" id="IPR013525">
    <property type="entry name" value="ABC2_TM"/>
</dbReference>
<feature type="compositionally biased region" description="Basic and acidic residues" evidence="10">
    <location>
        <begin position="1"/>
        <end position="11"/>
    </location>
</feature>
<dbReference type="HOGENOM" id="CLU_000604_35_0_1"/>
<keyword evidence="9" id="KW-0175">Coiled coil</keyword>
<feature type="transmembrane region" description="Helical" evidence="11">
    <location>
        <begin position="861"/>
        <end position="879"/>
    </location>
</feature>
<keyword evidence="8 11" id="KW-0472">Membrane</keyword>
<dbReference type="GO" id="GO:0005524">
    <property type="term" value="F:ATP binding"/>
    <property type="evidence" value="ECO:0007669"/>
    <property type="project" value="UniProtKB-KW"/>
</dbReference>
<feature type="region of interest" description="Disordered" evidence="10">
    <location>
        <begin position="1580"/>
        <end position="1607"/>
    </location>
</feature>
<feature type="region of interest" description="Disordered" evidence="10">
    <location>
        <begin position="902"/>
        <end position="941"/>
    </location>
</feature>
<dbReference type="Pfam" id="PF06422">
    <property type="entry name" value="PDR_CDR"/>
    <property type="match status" value="1"/>
</dbReference>
<dbReference type="OrthoDB" id="245989at2759"/>
<comment type="similarity">
    <text evidence="2">Belongs to the ABC transporter superfamily. ABCG family. PDR (TC 3.A.1.205) subfamily.</text>
</comment>
<feature type="transmembrane region" description="Helical" evidence="11">
    <location>
        <begin position="1551"/>
        <end position="1571"/>
    </location>
</feature>
<feature type="transmembrane region" description="Helical" evidence="11">
    <location>
        <begin position="644"/>
        <end position="666"/>
    </location>
</feature>
<dbReference type="Gene3D" id="3.40.50.300">
    <property type="entry name" value="P-loop containing nucleotide triphosphate hydrolases"/>
    <property type="match status" value="2"/>
</dbReference>
<dbReference type="FunFam" id="3.40.50.300:FF:002416">
    <property type="entry name" value="ABC multidrug transporter (Eurofung)"/>
    <property type="match status" value="1"/>
</dbReference>
<feature type="transmembrane region" description="Helical" evidence="11">
    <location>
        <begin position="686"/>
        <end position="710"/>
    </location>
</feature>
<feature type="region of interest" description="Disordered" evidence="10">
    <location>
        <begin position="1"/>
        <end position="189"/>
    </location>
</feature>
<dbReference type="PANTHER" id="PTHR19241">
    <property type="entry name" value="ATP-BINDING CASSETTE TRANSPORTER"/>
    <property type="match status" value="1"/>
</dbReference>
<feature type="compositionally biased region" description="Polar residues" evidence="10">
    <location>
        <begin position="27"/>
        <end position="61"/>
    </location>
</feature>
<evidence type="ECO:0000313" key="14">
    <source>
        <dbReference type="Proteomes" id="UP000007129"/>
    </source>
</evidence>
<feature type="transmembrane region" description="Helical" evidence="11">
    <location>
        <begin position="1395"/>
        <end position="1414"/>
    </location>
</feature>
<feature type="transmembrane region" description="Helical" evidence="11">
    <location>
        <begin position="1355"/>
        <end position="1375"/>
    </location>
</feature>
<dbReference type="InterPro" id="IPR003439">
    <property type="entry name" value="ABC_transporter-like_ATP-bd"/>
</dbReference>
<dbReference type="Proteomes" id="UP000007129">
    <property type="component" value="Unassembled WGS sequence"/>
</dbReference>
<evidence type="ECO:0000256" key="5">
    <source>
        <dbReference type="ARBA" id="ARBA00022741"/>
    </source>
</evidence>
<evidence type="ECO:0000256" key="4">
    <source>
        <dbReference type="ARBA" id="ARBA00022692"/>
    </source>
</evidence>
<dbReference type="Pfam" id="PF14510">
    <property type="entry name" value="ABC_trans_N"/>
    <property type="match status" value="1"/>
</dbReference>
<evidence type="ECO:0000256" key="1">
    <source>
        <dbReference type="ARBA" id="ARBA00004141"/>
    </source>
</evidence>
<feature type="compositionally biased region" description="Basic and acidic residues" evidence="10">
    <location>
        <begin position="95"/>
        <end position="104"/>
    </location>
</feature>
<dbReference type="InParanoid" id="K2S525"/>
<dbReference type="STRING" id="1126212.K2S525"/>
<dbReference type="PROSITE" id="PS00211">
    <property type="entry name" value="ABC_TRANSPORTER_1"/>
    <property type="match status" value="1"/>
</dbReference>
<dbReference type="InterPro" id="IPR029481">
    <property type="entry name" value="ABC_trans_N"/>
</dbReference>
<dbReference type="PROSITE" id="PS50893">
    <property type="entry name" value="ABC_TRANSPORTER_2"/>
    <property type="match status" value="2"/>
</dbReference>
<dbReference type="eggNOG" id="KOG0065">
    <property type="taxonomic scope" value="Eukaryota"/>
</dbReference>
<evidence type="ECO:0000256" key="9">
    <source>
        <dbReference type="SAM" id="Coils"/>
    </source>
</evidence>
<dbReference type="SMART" id="SM00382">
    <property type="entry name" value="AAA"/>
    <property type="match status" value="2"/>
</dbReference>
<feature type="compositionally biased region" description="Polar residues" evidence="10">
    <location>
        <begin position="68"/>
        <end position="78"/>
    </location>
</feature>
<dbReference type="EMBL" id="AHHD01000467">
    <property type="protein sequence ID" value="EKG11845.1"/>
    <property type="molecule type" value="Genomic_DNA"/>
</dbReference>
<dbReference type="InterPro" id="IPR043926">
    <property type="entry name" value="ABCG_dom"/>
</dbReference>
<comment type="subcellular location">
    <subcellularLocation>
        <location evidence="1">Membrane</location>
        <topology evidence="1">Multi-pass membrane protein</topology>
    </subcellularLocation>
</comment>
<keyword evidence="3" id="KW-0813">Transport</keyword>
<dbReference type="Pfam" id="PF19055">
    <property type="entry name" value="ABC2_membrane_7"/>
    <property type="match status" value="1"/>
</dbReference>
<keyword evidence="7 11" id="KW-1133">Transmembrane helix</keyword>
<sequence>MDGDGTKRPTPDIEGEIPGGWLDTPALENQLTDYPGTTSGQSTPRTERTTSVQQPLHTTTAFADACGNSHSSGENTAVPSPEDHSSSNVPFTDDGMDKEHKRESVEEEEEEEVVHSDKDAEADDEGGFMPIRTGASQQQHQQQSNRPALQKTASGRTITEDDLFRVLSRRRTTQSAASNTTAADDPDHAAEQEEINRLLSRMFGQSRQESSEEEKTRHLGVVFKNLTVRGMGLGAALQPTTGDLFANPLRFVANLFRRGPRRAAGKPPVRTLIDDFSGCVKPGEMLLVLGRPGAGCSTFLKVIGNQRFGFESVEGDVTYGGTPAELMGKKYRSEVLYNPEEDLHYATLSVKNTLTFALKTRTPGKDSRKEGETRQDYIREFLRVVSKLFWIEHTMGTKVGNEFVRGVSGGEKKRVSIAEAMITKASVQAWDNSTKGLDASTALEYVQSLRSLTNMARVSTSVALYQAGESLYSLFDKVLLIDEGKCCYFGPADEAPGYFKELGFVQPPRWTSADFLTSVTDEHERNIKEGWEDRIPRSPEQFADIFFQSERHRKNLEEIEEFQEETRRMEEERRAAATKATKKKNYTISFPMQVMACTKRQFLVMIGDKQSLAGKWGGILFQALIVGSLFYNQPKTAEGVFTRGGVIFFMLLFNALLALAELTAAFGSRPILLKHKSFSFYRPSAYALAQTVVDIPLVLVQVLLFDIVVYFMSNLQRTASQFFISVLFLFILTMTMYAFFRAIGALVDSLDVATRITGVAIQILVVYTGYLIPPRKMHPWFSWLRWVNPVQYAFEALVSNEFYNLDIECVPPYIVPQLPGATPEYQTCALQGSTPGSTIVSGANYIDVAYSYKRSHLWRNFGFICAFFAFFVFLTALGMELQKPNKGGGSVTIYKRGQAPSAVRKEMEKGAEAEDEEKGKQNGSANGYAEKEEQEEKGAEGVAKNETIFTWQNVNYTIPYEGGERKLLQNVQGYVKPGKLTALMGASGAGKTTLLNVLAQRIRFGVVTGDFLVDGKPLPKSFQRSTGFAEQQDVHESTSTVREALRFSAKLRQPREVPLQEKYDYVEKIIDLLEMRDIAGAVIGNPGAGLNQEQRKRLTIGVELASKPELLMFLDEPTSGLDSGAAFNIVRFLRKLADAGQAILCTIHQPSSVLFENFDQLLLLKSGGRTVYFGELGHDSKNLISYLERNGAKKCPPKANPAEYMLEAIGAGNPDYKGQDWGDVWERSPENESLTKEIQQIISERRQAGNKENVSDDREYAMPLSTQTFTVVKRSFAAMWRSPQYVMGMMMLHIFTGLFNGFTFWDLGNSQIDMQSRLFSTFMTLTISPPLIQQLQPRFLEARNIFESRESNSKIYSWIAFTTATIVSEIPYRIVAGTIYWACWYFPPNFPRDSYTSASVWALVMVFELYYLGFGQAIASFSPNELLASLLVPIFFLFVVSFCGVVVPYAGLPYFWQSWMYHLTPFRYLLESFLGLLTHNQPIRCDSNEIATFDAPAGQTCESYAGPFAQTSGYVQTNPDGSCGYCQYANGDQFGMSFNVFYRYVWRDFGIMWAYALFNFAVVYACSWLYLSGGRRIKASVSPTQRRQQKERRKKEQEQQSTGGGEA</sequence>
<dbReference type="InterPro" id="IPR010929">
    <property type="entry name" value="PDR_CDR_ABC"/>
</dbReference>
<keyword evidence="5" id="KW-0547">Nucleotide-binding</keyword>
<dbReference type="Pfam" id="PF00005">
    <property type="entry name" value="ABC_tran"/>
    <property type="match status" value="2"/>
</dbReference>
<name>K2S525_MACPH</name>
<feature type="compositionally biased region" description="Basic and acidic residues" evidence="10">
    <location>
        <begin position="903"/>
        <end position="920"/>
    </location>
</feature>
<evidence type="ECO:0000256" key="11">
    <source>
        <dbReference type="SAM" id="Phobius"/>
    </source>
</evidence>
<dbReference type="InterPro" id="IPR027417">
    <property type="entry name" value="P-loop_NTPase"/>
</dbReference>
<feature type="compositionally biased region" description="Polar residues" evidence="10">
    <location>
        <begin position="144"/>
        <end position="157"/>
    </location>
</feature>
<dbReference type="Pfam" id="PF01061">
    <property type="entry name" value="ABC2_membrane"/>
    <property type="match status" value="2"/>
</dbReference>
<dbReference type="FunFam" id="3.40.50.300:FF:000054">
    <property type="entry name" value="ABC multidrug transporter atrF"/>
    <property type="match status" value="1"/>
</dbReference>
<feature type="domain" description="ABC transporter" evidence="12">
    <location>
        <begin position="250"/>
        <end position="508"/>
    </location>
</feature>
<accession>K2S525</accession>
<gene>
    <name evidence="13" type="ORF">MPH_11341</name>
</gene>
<dbReference type="InterPro" id="IPR017871">
    <property type="entry name" value="ABC_transporter-like_CS"/>
</dbReference>
<dbReference type="InterPro" id="IPR003593">
    <property type="entry name" value="AAA+_ATPase"/>
</dbReference>
<feature type="coiled-coil region" evidence="9">
    <location>
        <begin position="552"/>
        <end position="579"/>
    </location>
</feature>
<feature type="compositionally biased region" description="Low complexity" evidence="10">
    <location>
        <begin position="173"/>
        <end position="183"/>
    </location>
</feature>
<feature type="transmembrane region" description="Helical" evidence="11">
    <location>
        <begin position="1285"/>
        <end position="1307"/>
    </location>
</feature>
<dbReference type="GO" id="GO:0016887">
    <property type="term" value="F:ATP hydrolysis activity"/>
    <property type="evidence" value="ECO:0007669"/>
    <property type="project" value="InterPro"/>
</dbReference>
<evidence type="ECO:0000259" key="12">
    <source>
        <dbReference type="PROSITE" id="PS50893"/>
    </source>
</evidence>
<protein>
    <submittedName>
        <fullName evidence="13">ABC transporter-like protein</fullName>
    </submittedName>
</protein>
<feature type="transmembrane region" description="Helical" evidence="11">
    <location>
        <begin position="1426"/>
        <end position="1450"/>
    </location>
</feature>
<reference evidence="13 14" key="1">
    <citation type="journal article" date="2012" name="BMC Genomics">
        <title>Tools to kill: Genome of one of the most destructive plant pathogenic fungi Macrophomina phaseolina.</title>
        <authorList>
            <person name="Islam M.S."/>
            <person name="Haque M.S."/>
            <person name="Islam M.M."/>
            <person name="Emdad E.M."/>
            <person name="Halim A."/>
            <person name="Hossen Q.M.M."/>
            <person name="Hossain M.Z."/>
            <person name="Ahmed B."/>
            <person name="Rahim S."/>
            <person name="Rahman M.S."/>
            <person name="Alam M.M."/>
            <person name="Hou S."/>
            <person name="Wan X."/>
            <person name="Saito J.A."/>
            <person name="Alam M."/>
        </authorList>
    </citation>
    <scope>NUCLEOTIDE SEQUENCE [LARGE SCALE GENOMIC DNA]</scope>
    <source>
        <strain evidence="13 14">MS6</strain>
    </source>
</reference>
<feature type="domain" description="ABC transporter" evidence="12">
    <location>
        <begin position="949"/>
        <end position="1192"/>
    </location>
</feature>
<feature type="transmembrane region" description="Helical" evidence="11">
    <location>
        <begin position="613"/>
        <end position="632"/>
    </location>
</feature>
<dbReference type="VEuPathDB" id="FungiDB:MPH_11341"/>
<evidence type="ECO:0000256" key="8">
    <source>
        <dbReference type="ARBA" id="ARBA00023136"/>
    </source>
</evidence>
<dbReference type="InterPro" id="IPR034003">
    <property type="entry name" value="ABCG_PDR_2"/>
</dbReference>
<evidence type="ECO:0000313" key="13">
    <source>
        <dbReference type="EMBL" id="EKG11845.1"/>
    </source>
</evidence>
<organism evidence="13 14">
    <name type="scientific">Macrophomina phaseolina (strain MS6)</name>
    <name type="common">Charcoal rot fungus</name>
    <dbReference type="NCBI Taxonomy" id="1126212"/>
    <lineage>
        <taxon>Eukaryota</taxon>
        <taxon>Fungi</taxon>
        <taxon>Dikarya</taxon>
        <taxon>Ascomycota</taxon>
        <taxon>Pezizomycotina</taxon>
        <taxon>Dothideomycetes</taxon>
        <taxon>Dothideomycetes incertae sedis</taxon>
        <taxon>Botryosphaeriales</taxon>
        <taxon>Botryosphaeriaceae</taxon>
        <taxon>Macrophomina</taxon>
    </lineage>
</organism>
<comment type="caution">
    <text evidence="13">The sequence shown here is derived from an EMBL/GenBank/DDBJ whole genome shotgun (WGS) entry which is preliminary data.</text>
</comment>
<dbReference type="CDD" id="cd03233">
    <property type="entry name" value="ABCG_PDR_domain1"/>
    <property type="match status" value="1"/>
</dbReference>
<dbReference type="GO" id="GO:0140359">
    <property type="term" value="F:ABC-type transporter activity"/>
    <property type="evidence" value="ECO:0007669"/>
    <property type="project" value="InterPro"/>
</dbReference>
<dbReference type="CDD" id="cd03232">
    <property type="entry name" value="ABCG_PDR_domain2"/>
    <property type="match status" value="1"/>
</dbReference>
<feature type="compositionally biased region" description="Basic and acidic residues" evidence="10">
    <location>
        <begin position="929"/>
        <end position="939"/>
    </location>
</feature>
<evidence type="ECO:0000256" key="7">
    <source>
        <dbReference type="ARBA" id="ARBA00022989"/>
    </source>
</evidence>
<evidence type="ECO:0000256" key="10">
    <source>
        <dbReference type="SAM" id="MobiDB-lite"/>
    </source>
</evidence>
<evidence type="ECO:0000256" key="6">
    <source>
        <dbReference type="ARBA" id="ARBA00022840"/>
    </source>
</evidence>
<evidence type="ECO:0000256" key="3">
    <source>
        <dbReference type="ARBA" id="ARBA00022448"/>
    </source>
</evidence>
<proteinExistence type="inferred from homology"/>